<evidence type="ECO:0000259" key="1">
    <source>
        <dbReference type="PROSITE" id="PS51186"/>
    </source>
</evidence>
<dbReference type="InterPro" id="IPR016181">
    <property type="entry name" value="Acyl_CoA_acyltransferase"/>
</dbReference>
<dbReference type="PANTHER" id="PTHR43415:SF3">
    <property type="entry name" value="GNAT-FAMILY ACETYLTRANSFERASE"/>
    <property type="match status" value="1"/>
</dbReference>
<dbReference type="Proteomes" id="UP000824023">
    <property type="component" value="Unassembled WGS sequence"/>
</dbReference>
<evidence type="ECO:0000313" key="2">
    <source>
        <dbReference type="EMBL" id="HIZ01446.1"/>
    </source>
</evidence>
<dbReference type="Pfam" id="PF13302">
    <property type="entry name" value="Acetyltransf_3"/>
    <property type="match status" value="1"/>
</dbReference>
<evidence type="ECO:0000313" key="3">
    <source>
        <dbReference type="Proteomes" id="UP000824023"/>
    </source>
</evidence>
<proteinExistence type="predicted"/>
<reference evidence="2" key="2">
    <citation type="submission" date="2021-04" db="EMBL/GenBank/DDBJ databases">
        <authorList>
            <person name="Gilroy R."/>
        </authorList>
    </citation>
    <scope>NUCLEOTIDE SEQUENCE</scope>
    <source>
        <strain evidence="2">ChiHjej12B11-24981</strain>
    </source>
</reference>
<dbReference type="Gene3D" id="3.40.630.30">
    <property type="match status" value="1"/>
</dbReference>
<dbReference type="PANTHER" id="PTHR43415">
    <property type="entry name" value="SPERMIDINE N(1)-ACETYLTRANSFERASE"/>
    <property type="match status" value="1"/>
</dbReference>
<reference evidence="2" key="1">
    <citation type="journal article" date="2021" name="PeerJ">
        <title>Extensive microbial diversity within the chicken gut microbiome revealed by metagenomics and culture.</title>
        <authorList>
            <person name="Gilroy R."/>
            <person name="Ravi A."/>
            <person name="Getino M."/>
            <person name="Pursley I."/>
            <person name="Horton D.L."/>
            <person name="Alikhan N.F."/>
            <person name="Baker D."/>
            <person name="Gharbi K."/>
            <person name="Hall N."/>
            <person name="Watson M."/>
            <person name="Adriaenssens E.M."/>
            <person name="Foster-Nyarko E."/>
            <person name="Jarju S."/>
            <person name="Secka A."/>
            <person name="Antonio M."/>
            <person name="Oren A."/>
            <person name="Chaudhuri R.R."/>
            <person name="La Ragione R."/>
            <person name="Hildebrand F."/>
            <person name="Pallen M.J."/>
        </authorList>
    </citation>
    <scope>NUCLEOTIDE SEQUENCE</scope>
    <source>
        <strain evidence="2">ChiHjej12B11-24981</strain>
    </source>
</reference>
<gene>
    <name evidence="2" type="ORF">H9819_04225</name>
</gene>
<organism evidence="2 3">
    <name type="scientific">Candidatus Bacteroides merdipullorum</name>
    <dbReference type="NCBI Taxonomy" id="2838474"/>
    <lineage>
        <taxon>Bacteria</taxon>
        <taxon>Pseudomonadati</taxon>
        <taxon>Bacteroidota</taxon>
        <taxon>Bacteroidia</taxon>
        <taxon>Bacteroidales</taxon>
        <taxon>Bacteroidaceae</taxon>
        <taxon>Bacteroides</taxon>
    </lineage>
</organism>
<protein>
    <submittedName>
        <fullName evidence="2">GNAT family N-acetyltransferase</fullName>
    </submittedName>
</protein>
<feature type="domain" description="N-acetyltransferase" evidence="1">
    <location>
        <begin position="13"/>
        <end position="174"/>
    </location>
</feature>
<dbReference type="AlphaFoldDB" id="A0A9D2CWI9"/>
<comment type="caution">
    <text evidence="2">The sequence shown here is derived from an EMBL/GenBank/DDBJ whole genome shotgun (WGS) entry which is preliminary data.</text>
</comment>
<dbReference type="PROSITE" id="PS51186">
    <property type="entry name" value="GNAT"/>
    <property type="match status" value="1"/>
</dbReference>
<accession>A0A9D2CWI9</accession>
<name>A0A9D2CWI9_9BACE</name>
<sequence>MSAPVTFLSGADVHLRALEPEDLDFIYRMENDPSHWAMTDFTVPYSRYALRRYLADSRNDLFADRQLRLVIVQQSTGSSVGLIDLFNYEPMHARAEVGLLVHEDYRGLGYATQALRLLCDYAFRFLSLHQLAAYVSSDNLPSLHVFHACGFSECGLLRQWWRVGGAYCDVLLLQCLNDSRPTSTTPAP</sequence>
<dbReference type="EMBL" id="DXCK01000060">
    <property type="protein sequence ID" value="HIZ01446.1"/>
    <property type="molecule type" value="Genomic_DNA"/>
</dbReference>
<dbReference type="SUPFAM" id="SSF55729">
    <property type="entry name" value="Acyl-CoA N-acyltransferases (Nat)"/>
    <property type="match status" value="1"/>
</dbReference>
<dbReference type="InterPro" id="IPR000182">
    <property type="entry name" value="GNAT_dom"/>
</dbReference>
<dbReference type="CDD" id="cd04301">
    <property type="entry name" value="NAT_SF"/>
    <property type="match status" value="1"/>
</dbReference>
<dbReference type="GO" id="GO:0016747">
    <property type="term" value="F:acyltransferase activity, transferring groups other than amino-acyl groups"/>
    <property type="evidence" value="ECO:0007669"/>
    <property type="project" value="InterPro"/>
</dbReference>